<dbReference type="EMBL" id="JBHMCE010000002">
    <property type="protein sequence ID" value="MFB9526469.1"/>
    <property type="molecule type" value="Genomic_DNA"/>
</dbReference>
<organism evidence="2 3">
    <name type="scientific">Nonomuraea roseola</name>
    <dbReference type="NCBI Taxonomy" id="46179"/>
    <lineage>
        <taxon>Bacteria</taxon>
        <taxon>Bacillati</taxon>
        <taxon>Actinomycetota</taxon>
        <taxon>Actinomycetes</taxon>
        <taxon>Streptosporangiales</taxon>
        <taxon>Streptosporangiaceae</taxon>
        <taxon>Nonomuraea</taxon>
    </lineage>
</organism>
<evidence type="ECO:0000313" key="3">
    <source>
        <dbReference type="Proteomes" id="UP001589646"/>
    </source>
</evidence>
<reference evidence="2 3" key="1">
    <citation type="submission" date="2024-09" db="EMBL/GenBank/DDBJ databases">
        <authorList>
            <person name="Sun Q."/>
            <person name="Mori K."/>
        </authorList>
    </citation>
    <scope>NUCLEOTIDE SEQUENCE [LARGE SCALE GENOMIC DNA]</scope>
    <source>
        <strain evidence="2 3">JCM 3323</strain>
    </source>
</reference>
<comment type="caution">
    <text evidence="2">The sequence shown here is derived from an EMBL/GenBank/DDBJ whole genome shotgun (WGS) entry which is preliminary data.</text>
</comment>
<feature type="region of interest" description="Disordered" evidence="1">
    <location>
        <begin position="266"/>
        <end position="307"/>
    </location>
</feature>
<evidence type="ECO:0000313" key="2">
    <source>
        <dbReference type="EMBL" id="MFB9526469.1"/>
    </source>
</evidence>
<evidence type="ECO:0000256" key="1">
    <source>
        <dbReference type="SAM" id="MobiDB-lite"/>
    </source>
</evidence>
<dbReference type="InterPro" id="IPR023346">
    <property type="entry name" value="Lysozyme-like_dom_sf"/>
</dbReference>
<dbReference type="SUPFAM" id="SSF53955">
    <property type="entry name" value="Lysozyme-like"/>
    <property type="match status" value="1"/>
</dbReference>
<sequence>MRTVVPIALAIVLFSALLPLIVLLASTEAVSAMLPTSRSIGQGEDPIDVEDIPPEMLRLYVAATRTCPGLHWSAPAAVGKIESDHGRSSLPGVKSGTNSAGAAGPMQFLISTWGGAVKIKAGTLLNGYAADGDDDGWADVYNPADAIYGAVKYLCASGAPSDARQALHAYNHSWAYVEDVLAQAERYRQVATTKPQARQAFAPEQQGGGDMLTPRTRRIRDLIKQQFGVPTASAVTERSKTEESIPEAAPATSCCRLKAGCPPPASWPAATRLPHGRKPTPTPWASCTSSGDSESGTQAWPTRVGGL</sequence>
<dbReference type="Proteomes" id="UP001589646">
    <property type="component" value="Unassembled WGS sequence"/>
</dbReference>
<dbReference type="RefSeq" id="WP_346123537.1">
    <property type="nucleotide sequence ID" value="NZ_BAAAXC010000014.1"/>
</dbReference>
<feature type="compositionally biased region" description="Polar residues" evidence="1">
    <location>
        <begin position="283"/>
        <end position="300"/>
    </location>
</feature>
<dbReference type="CDD" id="cd13399">
    <property type="entry name" value="Slt35-like"/>
    <property type="match status" value="1"/>
</dbReference>
<gene>
    <name evidence="2" type="ORF">ACFFRN_07570</name>
</gene>
<proteinExistence type="predicted"/>
<accession>A0ABV5PTR3</accession>
<protein>
    <submittedName>
        <fullName evidence="2">Lytic transglycosylase domain-containing protein</fullName>
    </submittedName>
</protein>
<name>A0ABV5PTR3_9ACTN</name>
<dbReference type="Gene3D" id="1.10.530.10">
    <property type="match status" value="1"/>
</dbReference>
<keyword evidence="3" id="KW-1185">Reference proteome</keyword>